<evidence type="ECO:0000313" key="4">
    <source>
        <dbReference type="EnsemblPlants" id="KEH40625"/>
    </source>
</evidence>
<dbReference type="Gramene" id="rna1567">
    <property type="protein sequence ID" value="RHN78052.1"/>
    <property type="gene ID" value="gene1567"/>
</dbReference>
<reference evidence="2 5" key="2">
    <citation type="journal article" date="2014" name="BMC Genomics">
        <title>An improved genome release (version Mt4.0) for the model legume Medicago truncatula.</title>
        <authorList>
            <person name="Tang H."/>
            <person name="Krishnakumar V."/>
            <person name="Bidwell S."/>
            <person name="Rosen B."/>
            <person name="Chan A."/>
            <person name="Zhou S."/>
            <person name="Gentzbittel L."/>
            <person name="Childs K.L."/>
            <person name="Yandell M."/>
            <person name="Gundlach H."/>
            <person name="Mayer K.F."/>
            <person name="Schwartz D.C."/>
            <person name="Town C.D."/>
        </authorList>
    </citation>
    <scope>GENOME REANNOTATION</scope>
    <source>
        <strain evidence="2">A17</strain>
        <strain evidence="4 5">cv. Jemalong A17</strain>
    </source>
</reference>
<dbReference type="Proteomes" id="UP000002051">
    <property type="component" value="Unassembled WGS sequence"/>
</dbReference>
<keyword evidence="1 2" id="KW-0812">Transmembrane</keyword>
<protein>
    <submittedName>
        <fullName evidence="2">Transmembrane protein, putative</fullName>
    </submittedName>
</protein>
<reference evidence="4" key="3">
    <citation type="submission" date="2015-04" db="UniProtKB">
        <authorList>
            <consortium name="EnsemblPlants"/>
        </authorList>
    </citation>
    <scope>IDENTIFICATION</scope>
    <source>
        <strain evidence="4">cv. Jemalong A17</strain>
    </source>
</reference>
<dbReference type="AlphaFoldDB" id="A0A072VR56"/>
<keyword evidence="5" id="KW-1185">Reference proteome</keyword>
<dbReference type="EMBL" id="CM001217">
    <property type="protein sequence ID" value="KEH40625.1"/>
    <property type="molecule type" value="Genomic_DNA"/>
</dbReference>
<evidence type="ECO:0000313" key="2">
    <source>
        <dbReference type="EMBL" id="KEH40625.1"/>
    </source>
</evidence>
<evidence type="ECO:0000256" key="1">
    <source>
        <dbReference type="SAM" id="Phobius"/>
    </source>
</evidence>
<gene>
    <name evidence="2" type="ordered locus">MTR_1g032460</name>
    <name evidence="3" type="ORF">MtrunA17_Chr1g0161311</name>
</gene>
<evidence type="ECO:0000313" key="3">
    <source>
        <dbReference type="EMBL" id="RHN78052.1"/>
    </source>
</evidence>
<proteinExistence type="predicted"/>
<reference evidence="2 5" key="1">
    <citation type="journal article" date="2011" name="Nature">
        <title>The Medicago genome provides insight into the evolution of rhizobial symbioses.</title>
        <authorList>
            <person name="Young N.D."/>
            <person name="Debelle F."/>
            <person name="Oldroyd G.E."/>
            <person name="Geurts R."/>
            <person name="Cannon S.B."/>
            <person name="Udvardi M.K."/>
            <person name="Benedito V.A."/>
            <person name="Mayer K.F."/>
            <person name="Gouzy J."/>
            <person name="Schoof H."/>
            <person name="Van de Peer Y."/>
            <person name="Proost S."/>
            <person name="Cook D.R."/>
            <person name="Meyers B.C."/>
            <person name="Spannagl M."/>
            <person name="Cheung F."/>
            <person name="De Mita S."/>
            <person name="Krishnakumar V."/>
            <person name="Gundlach H."/>
            <person name="Zhou S."/>
            <person name="Mudge J."/>
            <person name="Bharti A.K."/>
            <person name="Murray J.D."/>
            <person name="Naoumkina M.A."/>
            <person name="Rosen B."/>
            <person name="Silverstein K.A."/>
            <person name="Tang H."/>
            <person name="Rombauts S."/>
            <person name="Zhao P.X."/>
            <person name="Zhou P."/>
            <person name="Barbe V."/>
            <person name="Bardou P."/>
            <person name="Bechner M."/>
            <person name="Bellec A."/>
            <person name="Berger A."/>
            <person name="Berges H."/>
            <person name="Bidwell S."/>
            <person name="Bisseling T."/>
            <person name="Choisne N."/>
            <person name="Couloux A."/>
            <person name="Denny R."/>
            <person name="Deshpande S."/>
            <person name="Dai X."/>
            <person name="Doyle J.J."/>
            <person name="Dudez A.M."/>
            <person name="Farmer A.D."/>
            <person name="Fouteau S."/>
            <person name="Franken C."/>
            <person name="Gibelin C."/>
            <person name="Gish J."/>
            <person name="Goldstein S."/>
            <person name="Gonzalez A.J."/>
            <person name="Green P.J."/>
            <person name="Hallab A."/>
            <person name="Hartog M."/>
            <person name="Hua A."/>
            <person name="Humphray S.J."/>
            <person name="Jeong D.H."/>
            <person name="Jing Y."/>
            <person name="Jocker A."/>
            <person name="Kenton S.M."/>
            <person name="Kim D.J."/>
            <person name="Klee K."/>
            <person name="Lai H."/>
            <person name="Lang C."/>
            <person name="Lin S."/>
            <person name="Macmil S.L."/>
            <person name="Magdelenat G."/>
            <person name="Matthews L."/>
            <person name="McCorrison J."/>
            <person name="Monaghan E.L."/>
            <person name="Mun J.H."/>
            <person name="Najar F.Z."/>
            <person name="Nicholson C."/>
            <person name="Noirot C."/>
            <person name="O'Bleness M."/>
            <person name="Paule C.R."/>
            <person name="Poulain J."/>
            <person name="Prion F."/>
            <person name="Qin B."/>
            <person name="Qu C."/>
            <person name="Retzel E.F."/>
            <person name="Riddle C."/>
            <person name="Sallet E."/>
            <person name="Samain S."/>
            <person name="Samson N."/>
            <person name="Sanders I."/>
            <person name="Saurat O."/>
            <person name="Scarpelli C."/>
            <person name="Schiex T."/>
            <person name="Segurens B."/>
            <person name="Severin A.J."/>
            <person name="Sherrier D.J."/>
            <person name="Shi R."/>
            <person name="Sims S."/>
            <person name="Singer S.R."/>
            <person name="Sinharoy S."/>
            <person name="Sterck L."/>
            <person name="Viollet A."/>
            <person name="Wang B.B."/>
            <person name="Wang K."/>
            <person name="Wang M."/>
            <person name="Wang X."/>
            <person name="Warfsmann J."/>
            <person name="Weissenbach J."/>
            <person name="White D.D."/>
            <person name="White J.D."/>
            <person name="Wiley G.B."/>
            <person name="Wincker P."/>
            <person name="Xing Y."/>
            <person name="Yang L."/>
            <person name="Yao Z."/>
            <person name="Ying F."/>
            <person name="Zhai J."/>
            <person name="Zhou L."/>
            <person name="Zuber A."/>
            <person name="Denarie J."/>
            <person name="Dixon R.A."/>
            <person name="May G.D."/>
            <person name="Schwartz D.C."/>
            <person name="Rogers J."/>
            <person name="Quetier F."/>
            <person name="Town C.D."/>
            <person name="Roe B.A."/>
        </authorList>
    </citation>
    <scope>NUCLEOTIDE SEQUENCE [LARGE SCALE GENOMIC DNA]</scope>
    <source>
        <strain evidence="2">A17</strain>
        <strain evidence="4 5">cv. Jemalong A17</strain>
    </source>
</reference>
<organism evidence="2 5">
    <name type="scientific">Medicago truncatula</name>
    <name type="common">Barrel medic</name>
    <name type="synonym">Medicago tribuloides</name>
    <dbReference type="NCBI Taxonomy" id="3880"/>
    <lineage>
        <taxon>Eukaryota</taxon>
        <taxon>Viridiplantae</taxon>
        <taxon>Streptophyta</taxon>
        <taxon>Embryophyta</taxon>
        <taxon>Tracheophyta</taxon>
        <taxon>Spermatophyta</taxon>
        <taxon>Magnoliopsida</taxon>
        <taxon>eudicotyledons</taxon>
        <taxon>Gunneridae</taxon>
        <taxon>Pentapetalae</taxon>
        <taxon>rosids</taxon>
        <taxon>fabids</taxon>
        <taxon>Fabales</taxon>
        <taxon>Fabaceae</taxon>
        <taxon>Papilionoideae</taxon>
        <taxon>50 kb inversion clade</taxon>
        <taxon>NPAAA clade</taxon>
        <taxon>Hologalegina</taxon>
        <taxon>IRL clade</taxon>
        <taxon>Trifolieae</taxon>
        <taxon>Medicago</taxon>
    </lineage>
</organism>
<sequence>MSVHMKHSQRRKHNCVALSTAMFNAAAPHQILVLLISSGPLSFSEDFRVVRDLEQNLLMMTSNFVIINEQDLFSRFIYLFIYIEAFYSLLLWWLRCNLCFHFSLIELILAT</sequence>
<evidence type="ECO:0000313" key="5">
    <source>
        <dbReference type="Proteomes" id="UP000002051"/>
    </source>
</evidence>
<accession>A0A072VR56</accession>
<dbReference type="EMBL" id="PSQE01000001">
    <property type="protein sequence ID" value="RHN78052.1"/>
    <property type="molecule type" value="Genomic_DNA"/>
</dbReference>
<keyword evidence="1" id="KW-1133">Transmembrane helix</keyword>
<dbReference type="Proteomes" id="UP000265566">
    <property type="component" value="Chromosome 1"/>
</dbReference>
<dbReference type="EnsemblPlants" id="KEH40625">
    <property type="protein sequence ID" value="KEH40625"/>
    <property type="gene ID" value="MTR_1g032460"/>
</dbReference>
<dbReference type="HOGENOM" id="CLU_2162125_0_0_1"/>
<reference evidence="3" key="4">
    <citation type="journal article" date="2018" name="Nat. Plants">
        <title>Whole-genome landscape of Medicago truncatula symbiotic genes.</title>
        <authorList>
            <person name="Pecrix Y."/>
            <person name="Gamas P."/>
            <person name="Carrere S."/>
        </authorList>
    </citation>
    <scope>NUCLEOTIDE SEQUENCE</scope>
    <source>
        <tissue evidence="3">Leaves</tissue>
    </source>
</reference>
<keyword evidence="1" id="KW-0472">Membrane</keyword>
<feature type="transmembrane region" description="Helical" evidence="1">
    <location>
        <begin position="76"/>
        <end position="94"/>
    </location>
</feature>
<name>A0A072VR56_MEDTR</name>